<keyword evidence="2" id="KW-1185">Reference proteome</keyword>
<proteinExistence type="predicted"/>
<name>A0ABM8PBR8_9BURK</name>
<gene>
    <name evidence="1" type="ORF">LMG27952_07737</name>
</gene>
<evidence type="ECO:0000313" key="2">
    <source>
        <dbReference type="Proteomes" id="UP000656319"/>
    </source>
</evidence>
<dbReference type="EMBL" id="CAJHCQ010000047">
    <property type="protein sequence ID" value="CAD6562270.1"/>
    <property type="molecule type" value="Genomic_DNA"/>
</dbReference>
<evidence type="ECO:0008006" key="3">
    <source>
        <dbReference type="Google" id="ProtNLM"/>
    </source>
</evidence>
<accession>A0ABM8PBR8</accession>
<protein>
    <recommendedName>
        <fullName evidence="3">Integrase</fullName>
    </recommendedName>
</protein>
<evidence type="ECO:0000313" key="1">
    <source>
        <dbReference type="EMBL" id="CAD6562270.1"/>
    </source>
</evidence>
<comment type="caution">
    <text evidence="1">The sequence shown here is derived from an EMBL/GenBank/DDBJ whole genome shotgun (WGS) entry which is preliminary data.</text>
</comment>
<organism evidence="1 2">
    <name type="scientific">Paraburkholderia hiiakae</name>
    <dbReference type="NCBI Taxonomy" id="1081782"/>
    <lineage>
        <taxon>Bacteria</taxon>
        <taxon>Pseudomonadati</taxon>
        <taxon>Pseudomonadota</taxon>
        <taxon>Betaproteobacteria</taxon>
        <taxon>Burkholderiales</taxon>
        <taxon>Burkholderiaceae</taxon>
        <taxon>Paraburkholderia</taxon>
    </lineage>
</organism>
<reference evidence="1 2" key="1">
    <citation type="submission" date="2020-10" db="EMBL/GenBank/DDBJ databases">
        <authorList>
            <person name="Peeters C."/>
        </authorList>
    </citation>
    <scope>NUCLEOTIDE SEQUENCE [LARGE SCALE GENOMIC DNA]</scope>
    <source>
        <strain evidence="1 2">LMG 27952</strain>
    </source>
</reference>
<dbReference type="Proteomes" id="UP000656319">
    <property type="component" value="Unassembled WGS sequence"/>
</dbReference>
<sequence length="71" mass="8090">METQNVAVGSRVPWNKGKLTGQKPPLKLPEIWAIRTRLQMSSNIRELAMFNLAIDSKLRACDLTRLLVQEI</sequence>